<dbReference type="VEuPathDB" id="FungiDB:TSTA_126970"/>
<gene>
    <name evidence="1" type="ORF">TSTA_126970</name>
</gene>
<reference evidence="2" key="1">
    <citation type="journal article" date="2015" name="Genome Announc.">
        <title>Genome sequence of the AIDS-associated pathogen Penicillium marneffei (ATCC18224) and its near taxonomic relative Talaromyces stipitatus (ATCC10500).</title>
        <authorList>
            <person name="Nierman W.C."/>
            <person name="Fedorova-Abrams N.D."/>
            <person name="Andrianopoulos A."/>
        </authorList>
    </citation>
    <scope>NUCLEOTIDE SEQUENCE [LARGE SCALE GENOMIC DNA]</scope>
    <source>
        <strain evidence="2">ATCC 10500 / CBS 375.48 / QM 6759 / NRRL 1006</strain>
    </source>
</reference>
<dbReference type="EMBL" id="EQ962655">
    <property type="protein sequence ID" value="EED18989.1"/>
    <property type="molecule type" value="Genomic_DNA"/>
</dbReference>
<dbReference type="STRING" id="441959.B8MCT7"/>
<evidence type="ECO:0000313" key="1">
    <source>
        <dbReference type="EMBL" id="EED18989.1"/>
    </source>
</evidence>
<evidence type="ECO:0000313" key="2">
    <source>
        <dbReference type="Proteomes" id="UP000001745"/>
    </source>
</evidence>
<dbReference type="PhylomeDB" id="B8MCT7"/>
<dbReference type="AlphaFoldDB" id="B8MCT7"/>
<organism evidence="1 2">
    <name type="scientific">Talaromyces stipitatus (strain ATCC 10500 / CBS 375.48 / QM 6759 / NRRL 1006)</name>
    <name type="common">Penicillium stipitatum</name>
    <dbReference type="NCBI Taxonomy" id="441959"/>
    <lineage>
        <taxon>Eukaryota</taxon>
        <taxon>Fungi</taxon>
        <taxon>Dikarya</taxon>
        <taxon>Ascomycota</taxon>
        <taxon>Pezizomycotina</taxon>
        <taxon>Eurotiomycetes</taxon>
        <taxon>Eurotiomycetidae</taxon>
        <taxon>Eurotiales</taxon>
        <taxon>Trichocomaceae</taxon>
        <taxon>Talaromyces</taxon>
        <taxon>Talaromyces sect. Talaromyces</taxon>
    </lineage>
</organism>
<sequence length="91" mass="10671">MKFAKFTKIPDNRLTRDFIKTTENVLPKFYETWTICMIEFDLNSGATNLIEIPTVNKIISQFEQWEEDIAMATFGNKSDQTEKEKQDTTLK</sequence>
<dbReference type="OrthoDB" id="4363438at2759"/>
<dbReference type="HOGENOM" id="CLU_2428562_0_0_1"/>
<accession>B8MCT7</accession>
<dbReference type="GeneID" id="8099124"/>
<name>B8MCT7_TALSN</name>
<keyword evidence="2" id="KW-1185">Reference proteome</keyword>
<dbReference type="InParanoid" id="B8MCT7"/>
<proteinExistence type="predicted"/>
<protein>
    <submittedName>
        <fullName evidence="1">Uncharacterized protein</fullName>
    </submittedName>
</protein>
<dbReference type="RefSeq" id="XP_002482981.1">
    <property type="nucleotide sequence ID" value="XM_002482936.1"/>
</dbReference>
<dbReference type="Proteomes" id="UP000001745">
    <property type="component" value="Unassembled WGS sequence"/>
</dbReference>